<protein>
    <submittedName>
        <fullName evidence="1">GldB family lipoprotein</fullName>
    </submittedName>
</protein>
<accession>J9GCX5</accession>
<proteinExistence type="predicted"/>
<reference evidence="1" key="1">
    <citation type="journal article" date="2012" name="PLoS ONE">
        <title>Gene sets for utilization of primary and secondary nutrition supplies in the distal gut of endangered iberian lynx.</title>
        <authorList>
            <person name="Alcaide M."/>
            <person name="Messina E."/>
            <person name="Richter M."/>
            <person name="Bargiela R."/>
            <person name="Peplies J."/>
            <person name="Huws S.A."/>
            <person name="Newbold C.J."/>
            <person name="Golyshin P.N."/>
            <person name="Simon M.A."/>
            <person name="Lopez G."/>
            <person name="Yakimov M.M."/>
            <person name="Ferrer M."/>
        </authorList>
    </citation>
    <scope>NUCLEOTIDE SEQUENCE</scope>
</reference>
<dbReference type="EMBL" id="AMCI01001548">
    <property type="protein sequence ID" value="EJX05187.1"/>
    <property type="molecule type" value="Genomic_DNA"/>
</dbReference>
<gene>
    <name evidence="1" type="ORF">EVA_06696</name>
</gene>
<dbReference type="InterPro" id="IPR019853">
    <property type="entry name" value="GldB-like"/>
</dbReference>
<dbReference type="AlphaFoldDB" id="J9GCX5"/>
<keyword evidence="1" id="KW-0449">Lipoprotein</keyword>
<name>J9GCX5_9ZZZZ</name>
<dbReference type="Pfam" id="PF25594">
    <property type="entry name" value="GldB_lipo"/>
    <property type="match status" value="1"/>
</dbReference>
<organism evidence="1">
    <name type="scientific">gut metagenome</name>
    <dbReference type="NCBI Taxonomy" id="749906"/>
    <lineage>
        <taxon>unclassified sequences</taxon>
        <taxon>metagenomes</taxon>
        <taxon>organismal metagenomes</taxon>
    </lineage>
</organism>
<comment type="caution">
    <text evidence="1">The sequence shown here is derived from an EMBL/GenBank/DDBJ whole genome shotgun (WGS) entry which is preliminary data.</text>
</comment>
<sequence length="303" mass="34929">MDIKVARYDRLQYEYVTMNSISALQKMNTNYPRVTKILIEDVLALGAVDDNQINERLLEYYSDTTLLALMEDAETKFKDLGWVEKDLAQGFKRLHQEVPSLPVPRIYAQISALNQSVVVGDSLLGFSIDKYMGADYPLYKRFYHDFQSRSMEPSRIVPDCFTFYLLSQYPVPWGPGRSLLDVMMHRGKISWVVSELLGFSSLEEEIGYGEKEIAWCQQNGKRLWDSMQRTGHLYSTDPMMVRTYLLPNPFLPIMDEEVPGSIGLWMGVQLIDAFMKKHSDVTLAELLERTDYPQMLAATDFQP</sequence>
<evidence type="ECO:0000313" key="1">
    <source>
        <dbReference type="EMBL" id="EJX05187.1"/>
    </source>
</evidence>